<dbReference type="GO" id="GO:0031048">
    <property type="term" value="P:regulatory ncRNA-mediated heterochromatin formation"/>
    <property type="evidence" value="ECO:0007669"/>
    <property type="project" value="TreeGrafter"/>
</dbReference>
<organism evidence="5 6">
    <name type="scientific">Plakobranchus ocellatus</name>
    <dbReference type="NCBI Taxonomy" id="259542"/>
    <lineage>
        <taxon>Eukaryota</taxon>
        <taxon>Metazoa</taxon>
        <taxon>Spiralia</taxon>
        <taxon>Lophotrochozoa</taxon>
        <taxon>Mollusca</taxon>
        <taxon>Gastropoda</taxon>
        <taxon>Heterobranchia</taxon>
        <taxon>Euthyneura</taxon>
        <taxon>Panpulmonata</taxon>
        <taxon>Sacoglossa</taxon>
        <taxon>Placobranchoidea</taxon>
        <taxon>Plakobranchidae</taxon>
        <taxon>Plakobranchus</taxon>
    </lineage>
</organism>
<feature type="region of interest" description="Disordered" evidence="4">
    <location>
        <begin position="18"/>
        <end position="90"/>
    </location>
</feature>
<evidence type="ECO:0000313" key="5">
    <source>
        <dbReference type="EMBL" id="GFN96581.1"/>
    </source>
</evidence>
<evidence type="ECO:0000313" key="6">
    <source>
        <dbReference type="Proteomes" id="UP000735302"/>
    </source>
</evidence>
<dbReference type="InterPro" id="IPR036397">
    <property type="entry name" value="RNaseH_sf"/>
</dbReference>
<protein>
    <submittedName>
        <fullName evidence="5">Protein nrde2 homolog</fullName>
    </submittedName>
</protein>
<keyword evidence="3" id="KW-0539">Nucleus</keyword>
<feature type="compositionally biased region" description="Basic residues" evidence="4">
    <location>
        <begin position="57"/>
        <end position="78"/>
    </location>
</feature>
<proteinExistence type="inferred from homology"/>
<evidence type="ECO:0000256" key="1">
    <source>
        <dbReference type="ARBA" id="ARBA00004123"/>
    </source>
</evidence>
<dbReference type="InterPro" id="IPR013633">
    <property type="entry name" value="NRDE-2"/>
</dbReference>
<dbReference type="Gene3D" id="3.30.420.10">
    <property type="entry name" value="Ribonuclease H-like superfamily/Ribonuclease H"/>
    <property type="match status" value="1"/>
</dbReference>
<feature type="compositionally biased region" description="Basic and acidic residues" evidence="4">
    <location>
        <begin position="47"/>
        <end position="56"/>
    </location>
</feature>
<accession>A0AAV3ZPI9</accession>
<dbReference type="PANTHER" id="PTHR13471:SF0">
    <property type="entry name" value="NUCLEAR EXOSOME REGULATOR NRDE2"/>
    <property type="match status" value="1"/>
</dbReference>
<dbReference type="PANTHER" id="PTHR13471">
    <property type="entry name" value="TETRATRICOPEPTIDE-LIKE HELICAL"/>
    <property type="match status" value="1"/>
</dbReference>
<reference evidence="5 6" key="1">
    <citation type="journal article" date="2021" name="Elife">
        <title>Chloroplast acquisition without the gene transfer in kleptoplastic sea slugs, Plakobranchus ocellatus.</title>
        <authorList>
            <person name="Maeda T."/>
            <person name="Takahashi S."/>
            <person name="Yoshida T."/>
            <person name="Shimamura S."/>
            <person name="Takaki Y."/>
            <person name="Nagai Y."/>
            <person name="Toyoda A."/>
            <person name="Suzuki Y."/>
            <person name="Arimoto A."/>
            <person name="Ishii H."/>
            <person name="Satoh N."/>
            <person name="Nishiyama T."/>
            <person name="Hasebe M."/>
            <person name="Maruyama T."/>
            <person name="Minagawa J."/>
            <person name="Obokata J."/>
            <person name="Shigenobu S."/>
        </authorList>
    </citation>
    <scope>NUCLEOTIDE SEQUENCE [LARGE SCALE GENOMIC DNA]</scope>
</reference>
<evidence type="ECO:0000256" key="3">
    <source>
        <dbReference type="ARBA" id="ARBA00023242"/>
    </source>
</evidence>
<gene>
    <name evidence="5" type="ORF">PoB_002308700</name>
</gene>
<dbReference type="GO" id="GO:0071013">
    <property type="term" value="C:catalytic step 2 spliceosome"/>
    <property type="evidence" value="ECO:0007669"/>
    <property type="project" value="TreeGrafter"/>
</dbReference>
<comment type="caution">
    <text evidence="5">The sequence shown here is derived from an EMBL/GenBank/DDBJ whole genome shotgun (WGS) entry which is preliminary data.</text>
</comment>
<evidence type="ECO:0000256" key="4">
    <source>
        <dbReference type="SAM" id="MobiDB-lite"/>
    </source>
</evidence>
<dbReference type="Proteomes" id="UP000735302">
    <property type="component" value="Unassembled WGS sequence"/>
</dbReference>
<sequence>MDAIAAAQSLSLQMQEANEITMTRIREKPDGPPAEILTSDDTSDDNIDLKREEKDVTKRKKKKHKHKHKHKKLKHHHKTESPVHSSNKEHSKIPVGAVFLDEIYGLKPEHAYHIDRKKNKDLWVYKSISSRHIAKYRSFSRNCLGSSQLFLDNKDSRKTKNNNDFARYFGKVGRLQVYIKGTSLAVEVPEQSNNVDFIPLPRLADAKALQSEESVFMYGVRNEAISLYVQGKGAYHKNSAESDVTQDKDFVLDEMFEKIRCFNQRTRDEPENVSLWLEFVAFQDIVAQREKAGGSAASVSQTANLRELYRPTRSVIDKKLAILDKALDSNPSCLELKLAQLELYQDIWERDKLEKAWENLLFVHSGKVELWQEYLAKQQCSRLQGFTVSGAVKRFHKCFQTLTSIMDGTVKVIQKEPNMEEKTIVSARWVPKMLSDEHKRQRVEISQILLHRCQQEGDETVDVGPGGDHRARNKLLEHLISGDETWLHLSIPETKRDSMTWKHPSSPV</sequence>
<evidence type="ECO:0000256" key="2">
    <source>
        <dbReference type="ARBA" id="ARBA00009265"/>
    </source>
</evidence>
<dbReference type="GO" id="GO:0003676">
    <property type="term" value="F:nucleic acid binding"/>
    <property type="evidence" value="ECO:0007669"/>
    <property type="project" value="InterPro"/>
</dbReference>
<dbReference type="Pfam" id="PF08424">
    <property type="entry name" value="NRDE-2"/>
    <property type="match status" value="1"/>
</dbReference>
<keyword evidence="6" id="KW-1185">Reference proteome</keyword>
<comment type="similarity">
    <text evidence="2">Belongs to the NRDE2 family.</text>
</comment>
<dbReference type="AlphaFoldDB" id="A0AAV3ZPI9"/>
<comment type="subcellular location">
    <subcellularLocation>
        <location evidence="1">Nucleus</location>
    </subcellularLocation>
</comment>
<name>A0AAV3ZPI9_9GAST</name>
<dbReference type="GO" id="GO:1902369">
    <property type="term" value="P:negative regulation of RNA catabolic process"/>
    <property type="evidence" value="ECO:0007669"/>
    <property type="project" value="TreeGrafter"/>
</dbReference>
<dbReference type="EMBL" id="BLXT01002683">
    <property type="protein sequence ID" value="GFN96581.1"/>
    <property type="molecule type" value="Genomic_DNA"/>
</dbReference>